<evidence type="ECO:0000313" key="3">
    <source>
        <dbReference type="EMBL" id="PHT65273.1"/>
    </source>
</evidence>
<reference evidence="3" key="2">
    <citation type="journal article" date="2014" name="Nat. Genet.">
        <title>Genome sequence of the hot pepper provides insights into the evolution of pungency in Capsicum species.</title>
        <authorList>
            <person name="Kim S."/>
            <person name="Park M."/>
            <person name="Yeom S.I."/>
            <person name="Kim Y.M."/>
            <person name="Lee J.M."/>
            <person name="Lee H.A."/>
            <person name="Seo E."/>
            <person name="Choi J."/>
            <person name="Cheong K."/>
            <person name="Kim K.T."/>
            <person name="Jung K."/>
            <person name="Lee G.W."/>
            <person name="Oh S.K."/>
            <person name="Bae C."/>
            <person name="Kim S.B."/>
            <person name="Lee H.Y."/>
            <person name="Kim S.Y."/>
            <person name="Kim M.S."/>
            <person name="Kang B.C."/>
            <person name="Jo Y.D."/>
            <person name="Yang H.B."/>
            <person name="Jeong H.J."/>
            <person name="Kang W.H."/>
            <person name="Kwon J.K."/>
            <person name="Shin C."/>
            <person name="Lim J.Y."/>
            <person name="Park J.H."/>
            <person name="Huh J.H."/>
            <person name="Kim J.S."/>
            <person name="Kim B.D."/>
            <person name="Cohen O."/>
            <person name="Paran I."/>
            <person name="Suh M.C."/>
            <person name="Lee S.B."/>
            <person name="Kim Y.K."/>
            <person name="Shin Y."/>
            <person name="Noh S.J."/>
            <person name="Park J."/>
            <person name="Seo Y.S."/>
            <person name="Kwon S.Y."/>
            <person name="Kim H.A."/>
            <person name="Park J.M."/>
            <person name="Kim H.J."/>
            <person name="Choi S.B."/>
            <person name="Bosland P.W."/>
            <person name="Reeves G."/>
            <person name="Jo S.H."/>
            <person name="Lee B.W."/>
            <person name="Cho H.T."/>
            <person name="Choi H.S."/>
            <person name="Lee M.S."/>
            <person name="Yu Y."/>
            <person name="Do Choi Y."/>
            <person name="Park B.S."/>
            <person name="van Deynze A."/>
            <person name="Ashrafi H."/>
            <person name="Hill T."/>
            <person name="Kim W.T."/>
            <person name="Pai H.S."/>
            <person name="Ahn H.K."/>
            <person name="Yeam I."/>
            <person name="Giovannoni J.J."/>
            <person name="Rose J.K."/>
            <person name="Sorensen I."/>
            <person name="Lee S.J."/>
            <person name="Kim R.W."/>
            <person name="Choi I.Y."/>
            <person name="Choi B.S."/>
            <person name="Lim J.S."/>
            <person name="Lee Y.H."/>
            <person name="Choi D."/>
        </authorList>
    </citation>
    <scope>NUCLEOTIDE SEQUENCE [LARGE SCALE GENOMIC DNA]</scope>
</reference>
<dbReference type="Proteomes" id="UP000222542">
    <property type="component" value="Unassembled WGS sequence"/>
</dbReference>
<dbReference type="AlphaFoldDB" id="A0A075VSJ8"/>
<sequence length="190" mass="21922">MNELLEAVVPFVTSFQETLSGRQGANPQVPDALPEAPSQGPNFPLPEIVGQERGEPFFIRRNESMEASMLNRIRKLYRQNSLFLLSKAKGEYWSEVKTTLHNCGSQKEYYRLLCFENRDLQIRERKHECFFSLSRDSVSESCLEGGCCQSYRGLYGFLFREARGTGVFTFEFLNHSTFPKRILSNISHFL</sequence>
<geneLocation type="mitochondrion" evidence="2"/>
<reference evidence="2" key="1">
    <citation type="journal article" date="2014" name="BMC Genomics">
        <title>Extensive structural variations between mitochondrial genomes of CMS and normal peppers (Capsicum annuum L.) revealed by complete nucleotide sequencing.</title>
        <authorList>
            <person name="Jo Y.D."/>
            <person name="Choi Y."/>
            <person name="Kim D.H."/>
            <person name="Kim B.D."/>
            <person name="Kang B.C."/>
        </authorList>
    </citation>
    <scope>NUCLEOTIDE SEQUENCE</scope>
</reference>
<keyword evidence="4" id="KW-1185">Reference proteome</keyword>
<evidence type="ECO:0000313" key="4">
    <source>
        <dbReference type="Proteomes" id="UP000222542"/>
    </source>
</evidence>
<keyword evidence="2" id="KW-0496">Mitochondrion</keyword>
<feature type="region of interest" description="Disordered" evidence="1">
    <location>
        <begin position="20"/>
        <end position="43"/>
    </location>
</feature>
<evidence type="ECO:0000256" key="1">
    <source>
        <dbReference type="SAM" id="MobiDB-lite"/>
    </source>
</evidence>
<name>A0A075VSJ8_CAPAN</name>
<dbReference type="STRING" id="4072.A0A075VSJ8"/>
<accession>A0A075VSJ8</accession>
<dbReference type="Gramene" id="PHT65273">
    <property type="protein sequence ID" value="PHT65273"/>
    <property type="gene ID" value="T459_29698"/>
</dbReference>
<reference evidence="3 4" key="3">
    <citation type="journal article" date="2017" name="Genome Biol.">
        <title>New reference genome sequences of hot pepper reveal the massive evolution of plant disease-resistance genes by retroduplication.</title>
        <authorList>
            <person name="Kim S."/>
            <person name="Park J."/>
            <person name="Yeom S.I."/>
            <person name="Kim Y.M."/>
            <person name="Seo E."/>
            <person name="Kim K.T."/>
            <person name="Kim M.S."/>
            <person name="Lee J.M."/>
            <person name="Cheong K."/>
            <person name="Shin H.S."/>
            <person name="Kim S.B."/>
            <person name="Han K."/>
            <person name="Lee J."/>
            <person name="Park M."/>
            <person name="Lee H.A."/>
            <person name="Lee H.Y."/>
            <person name="Lee Y."/>
            <person name="Oh S."/>
            <person name="Lee J.H."/>
            <person name="Choi E."/>
            <person name="Choi E."/>
            <person name="Lee S.E."/>
            <person name="Jeon J."/>
            <person name="Kim H."/>
            <person name="Choi G."/>
            <person name="Song H."/>
            <person name="Lee J."/>
            <person name="Lee S.C."/>
            <person name="Kwon J.K."/>
            <person name="Lee H.Y."/>
            <person name="Koo N."/>
            <person name="Hong Y."/>
            <person name="Kim R.W."/>
            <person name="Kang W.H."/>
            <person name="Huh J.H."/>
            <person name="Kang B.C."/>
            <person name="Yang T.J."/>
            <person name="Lee Y.H."/>
            <person name="Bennetzen J.L."/>
            <person name="Choi D."/>
        </authorList>
    </citation>
    <scope>NUCLEOTIDE SEQUENCE [LARGE SCALE GENOMIC DNA]</scope>
    <source>
        <strain evidence="4">cv. CM334</strain>
    </source>
</reference>
<organism evidence="2">
    <name type="scientific">Capsicum annuum</name>
    <name type="common">Capsicum pepper</name>
    <dbReference type="NCBI Taxonomy" id="4072"/>
    <lineage>
        <taxon>Eukaryota</taxon>
        <taxon>Viridiplantae</taxon>
        <taxon>Streptophyta</taxon>
        <taxon>Embryophyta</taxon>
        <taxon>Tracheophyta</taxon>
        <taxon>Spermatophyta</taxon>
        <taxon>Magnoliopsida</taxon>
        <taxon>eudicotyledons</taxon>
        <taxon>Gunneridae</taxon>
        <taxon>Pentapetalae</taxon>
        <taxon>asterids</taxon>
        <taxon>lamiids</taxon>
        <taxon>Solanales</taxon>
        <taxon>Solanaceae</taxon>
        <taxon>Solanoideae</taxon>
        <taxon>Capsiceae</taxon>
        <taxon>Capsicum</taxon>
    </lineage>
</organism>
<gene>
    <name evidence="2" type="primary">orf190</name>
    <name evidence="3" type="ORF">T459_29698</name>
</gene>
<protein>
    <submittedName>
        <fullName evidence="2">Uncharacterized protein</fullName>
    </submittedName>
</protein>
<dbReference type="EMBL" id="KJ865409">
    <property type="protein sequence ID" value="AIG89843.1"/>
    <property type="molecule type" value="Genomic_DNA"/>
</dbReference>
<dbReference type="EMBL" id="AYRZ02000012">
    <property type="protein sequence ID" value="PHT65273.1"/>
    <property type="molecule type" value="Genomic_DNA"/>
</dbReference>
<evidence type="ECO:0000313" key="2">
    <source>
        <dbReference type="EMBL" id="AIG89843.1"/>
    </source>
</evidence>
<proteinExistence type="predicted"/>